<feature type="signal peptide" evidence="7">
    <location>
        <begin position="1"/>
        <end position="22"/>
    </location>
</feature>
<keyword evidence="10" id="KW-1185">Reference proteome</keyword>
<dbReference type="PROSITE" id="PS51257">
    <property type="entry name" value="PROKAR_LIPOPROTEIN"/>
    <property type="match status" value="1"/>
</dbReference>
<dbReference type="PANTHER" id="PTHR45779:SF7">
    <property type="entry name" value="PEPTIDYLPROLYL ISOMERASE"/>
    <property type="match status" value="1"/>
</dbReference>
<gene>
    <name evidence="9" type="ORF">J2S63_003941</name>
</gene>
<evidence type="ECO:0000313" key="9">
    <source>
        <dbReference type="EMBL" id="MDR7364388.1"/>
    </source>
</evidence>
<reference evidence="9 10" key="1">
    <citation type="submission" date="2023-07" db="EMBL/GenBank/DDBJ databases">
        <title>Sequencing the genomes of 1000 actinobacteria strains.</title>
        <authorList>
            <person name="Klenk H.-P."/>
        </authorList>
    </citation>
    <scope>NUCLEOTIDE SEQUENCE [LARGE SCALE GENOMIC DNA]</scope>
    <source>
        <strain evidence="9 10">DSM 19426</strain>
    </source>
</reference>
<dbReference type="PROSITE" id="PS50059">
    <property type="entry name" value="FKBP_PPIASE"/>
    <property type="match status" value="1"/>
</dbReference>
<comment type="catalytic activity">
    <reaction evidence="1 4 5">
        <text>[protein]-peptidylproline (omega=180) = [protein]-peptidylproline (omega=0)</text>
        <dbReference type="Rhea" id="RHEA:16237"/>
        <dbReference type="Rhea" id="RHEA-COMP:10747"/>
        <dbReference type="Rhea" id="RHEA-COMP:10748"/>
        <dbReference type="ChEBI" id="CHEBI:83833"/>
        <dbReference type="ChEBI" id="CHEBI:83834"/>
        <dbReference type="EC" id="5.2.1.8"/>
    </reaction>
</comment>
<keyword evidence="2 4" id="KW-0697">Rotamase</keyword>
<evidence type="ECO:0000256" key="7">
    <source>
        <dbReference type="SAM" id="SignalP"/>
    </source>
</evidence>
<dbReference type="InterPro" id="IPR001179">
    <property type="entry name" value="PPIase_FKBP_dom"/>
</dbReference>
<evidence type="ECO:0000256" key="3">
    <source>
        <dbReference type="ARBA" id="ARBA00023235"/>
    </source>
</evidence>
<dbReference type="Pfam" id="PF00254">
    <property type="entry name" value="FKBP_C"/>
    <property type="match status" value="1"/>
</dbReference>
<dbReference type="RefSeq" id="WP_310306005.1">
    <property type="nucleotide sequence ID" value="NZ_BAAAPS010000005.1"/>
</dbReference>
<dbReference type="GO" id="GO:0003755">
    <property type="term" value="F:peptidyl-prolyl cis-trans isomerase activity"/>
    <property type="evidence" value="ECO:0007669"/>
    <property type="project" value="UniProtKB-EC"/>
</dbReference>
<evidence type="ECO:0000256" key="1">
    <source>
        <dbReference type="ARBA" id="ARBA00000971"/>
    </source>
</evidence>
<accession>A0ABU2C155</accession>
<keyword evidence="7" id="KW-0732">Signal</keyword>
<dbReference type="Proteomes" id="UP001183648">
    <property type="component" value="Unassembled WGS sequence"/>
</dbReference>
<dbReference type="InterPro" id="IPR046357">
    <property type="entry name" value="PPIase_dom_sf"/>
</dbReference>
<evidence type="ECO:0000313" key="10">
    <source>
        <dbReference type="Proteomes" id="UP001183648"/>
    </source>
</evidence>
<comment type="caution">
    <text evidence="9">The sequence shown here is derived from an EMBL/GenBank/DDBJ whole genome shotgun (WGS) entry which is preliminary data.</text>
</comment>
<sequence length="312" mass="32041">MRRRLAAGLVAALVLTGTAACGDDSKNKDEAGSITGVSVKGDLGKEPKVTTSKFKVKKLTSAEIIVGDGKTIDKKSVVSARIGIFDSDGKLVQGNYDQNEPQQINMGSDTGPAVQALLGTHAGSRVAVAAPVTDVAGPKGAPQAGLDPDESMLFVFDVLKILPPVATGPSGKKVDPPADAPKVETEGDKVTGLDFSSAPKKQPTQFKVIPLVEGTGPAVKENANITVNYFGTVWGKGSTPFDSSYSRGTPATFQLSKGSLIDGWVKGLVGVKQGSRVMLVIPASLGYGSQGQPPKIPGGATLVFVIDVLSAG</sequence>
<evidence type="ECO:0000256" key="6">
    <source>
        <dbReference type="SAM" id="MobiDB-lite"/>
    </source>
</evidence>
<feature type="region of interest" description="Disordered" evidence="6">
    <location>
        <begin position="167"/>
        <end position="200"/>
    </location>
</feature>
<feature type="compositionally biased region" description="Basic and acidic residues" evidence="6">
    <location>
        <begin position="172"/>
        <end position="191"/>
    </location>
</feature>
<keyword evidence="3 4" id="KW-0413">Isomerase</keyword>
<comment type="similarity">
    <text evidence="5">Belongs to the FKBP-type PPIase family.</text>
</comment>
<feature type="chain" id="PRO_5046039390" description="Peptidyl-prolyl cis-trans isomerase" evidence="7">
    <location>
        <begin position="23"/>
        <end position="312"/>
    </location>
</feature>
<evidence type="ECO:0000259" key="8">
    <source>
        <dbReference type="PROSITE" id="PS50059"/>
    </source>
</evidence>
<organism evidence="9 10">
    <name type="scientific">Nocardioides marmoribigeumensis</name>
    <dbReference type="NCBI Taxonomy" id="433649"/>
    <lineage>
        <taxon>Bacteria</taxon>
        <taxon>Bacillati</taxon>
        <taxon>Actinomycetota</taxon>
        <taxon>Actinomycetes</taxon>
        <taxon>Propionibacteriales</taxon>
        <taxon>Nocardioidaceae</taxon>
        <taxon>Nocardioides</taxon>
    </lineage>
</organism>
<name>A0ABU2C155_9ACTN</name>
<evidence type="ECO:0000256" key="5">
    <source>
        <dbReference type="RuleBase" id="RU003915"/>
    </source>
</evidence>
<dbReference type="SUPFAM" id="SSF54534">
    <property type="entry name" value="FKBP-like"/>
    <property type="match status" value="2"/>
</dbReference>
<dbReference type="PANTHER" id="PTHR45779">
    <property type="entry name" value="PEPTIDYLPROLYL ISOMERASE"/>
    <property type="match status" value="1"/>
</dbReference>
<proteinExistence type="inferred from homology"/>
<dbReference type="Gene3D" id="3.10.50.40">
    <property type="match status" value="2"/>
</dbReference>
<evidence type="ECO:0000256" key="4">
    <source>
        <dbReference type="PROSITE-ProRule" id="PRU00277"/>
    </source>
</evidence>
<dbReference type="InterPro" id="IPR044609">
    <property type="entry name" value="FKBP2/11"/>
</dbReference>
<protein>
    <recommendedName>
        <fullName evidence="5">Peptidyl-prolyl cis-trans isomerase</fullName>
        <ecNumber evidence="5">5.2.1.8</ecNumber>
    </recommendedName>
</protein>
<dbReference type="EMBL" id="JAVDYG010000001">
    <property type="protein sequence ID" value="MDR7364388.1"/>
    <property type="molecule type" value="Genomic_DNA"/>
</dbReference>
<evidence type="ECO:0000256" key="2">
    <source>
        <dbReference type="ARBA" id="ARBA00023110"/>
    </source>
</evidence>
<feature type="domain" description="PPIase FKBP-type" evidence="8">
    <location>
        <begin position="222"/>
        <end position="312"/>
    </location>
</feature>
<dbReference type="EC" id="5.2.1.8" evidence="5"/>